<protein>
    <submittedName>
        <fullName evidence="1">Uncharacterized protein</fullName>
    </submittedName>
</protein>
<reference evidence="1" key="2">
    <citation type="journal article" date="2015" name="Data Brief">
        <title>Shoot transcriptome of the giant reed, Arundo donax.</title>
        <authorList>
            <person name="Barrero R.A."/>
            <person name="Guerrero F.D."/>
            <person name="Moolhuijzen P."/>
            <person name="Goolsby J.A."/>
            <person name="Tidwell J."/>
            <person name="Bellgard S.E."/>
            <person name="Bellgard M.I."/>
        </authorList>
    </citation>
    <scope>NUCLEOTIDE SEQUENCE</scope>
    <source>
        <tissue evidence="1">Shoot tissue taken approximately 20 cm above the soil surface</tissue>
    </source>
</reference>
<sequence>MLAIQIGQQPLKQMLCCIKKILKMLFDSEPGGYMYSLFDFAISY</sequence>
<dbReference type="EMBL" id="GBRH01183878">
    <property type="protein sequence ID" value="JAE14018.1"/>
    <property type="molecule type" value="Transcribed_RNA"/>
</dbReference>
<name>A0A0A9G082_ARUDO</name>
<evidence type="ECO:0000313" key="1">
    <source>
        <dbReference type="EMBL" id="JAE14018.1"/>
    </source>
</evidence>
<accession>A0A0A9G082</accession>
<organism evidence="1">
    <name type="scientific">Arundo donax</name>
    <name type="common">Giant reed</name>
    <name type="synonym">Donax arundinaceus</name>
    <dbReference type="NCBI Taxonomy" id="35708"/>
    <lineage>
        <taxon>Eukaryota</taxon>
        <taxon>Viridiplantae</taxon>
        <taxon>Streptophyta</taxon>
        <taxon>Embryophyta</taxon>
        <taxon>Tracheophyta</taxon>
        <taxon>Spermatophyta</taxon>
        <taxon>Magnoliopsida</taxon>
        <taxon>Liliopsida</taxon>
        <taxon>Poales</taxon>
        <taxon>Poaceae</taxon>
        <taxon>PACMAD clade</taxon>
        <taxon>Arundinoideae</taxon>
        <taxon>Arundineae</taxon>
        <taxon>Arundo</taxon>
    </lineage>
</organism>
<dbReference type="AlphaFoldDB" id="A0A0A9G082"/>
<reference evidence="1" key="1">
    <citation type="submission" date="2014-09" db="EMBL/GenBank/DDBJ databases">
        <authorList>
            <person name="Magalhaes I.L.F."/>
            <person name="Oliveira U."/>
            <person name="Santos F.R."/>
            <person name="Vidigal T.H.D.A."/>
            <person name="Brescovit A.D."/>
            <person name="Santos A.J."/>
        </authorList>
    </citation>
    <scope>NUCLEOTIDE SEQUENCE</scope>
    <source>
        <tissue evidence="1">Shoot tissue taken approximately 20 cm above the soil surface</tissue>
    </source>
</reference>
<proteinExistence type="predicted"/>